<gene>
    <name evidence="2" type="ORF">Pmani_017335</name>
</gene>
<reference evidence="2" key="1">
    <citation type="submission" date="2023-11" db="EMBL/GenBank/DDBJ databases">
        <title>Genome assemblies of two species of porcelain crab, Petrolisthes cinctipes and Petrolisthes manimaculis (Anomura: Porcellanidae).</title>
        <authorList>
            <person name="Angst P."/>
        </authorList>
    </citation>
    <scope>NUCLEOTIDE SEQUENCE</scope>
    <source>
        <strain evidence="2">PB745_02</strain>
        <tissue evidence="2">Gill</tissue>
    </source>
</reference>
<keyword evidence="3" id="KW-1185">Reference proteome</keyword>
<sequence length="110" mass="12814">MLSPPQPSLHHHRQPYTPLWLTITHPYHTHHPHPILLLSHTAPSIPHPVPLQDLPQHLHLKLIPYIFLLFHPYLSLFHPLLRSTFPLPRPSLLPLPPTQQPPHPHPPRQL</sequence>
<accession>A0AAE1U5J6</accession>
<evidence type="ECO:0000313" key="3">
    <source>
        <dbReference type="Proteomes" id="UP001292094"/>
    </source>
</evidence>
<comment type="caution">
    <text evidence="2">The sequence shown here is derived from an EMBL/GenBank/DDBJ whole genome shotgun (WGS) entry which is preliminary data.</text>
</comment>
<dbReference type="EMBL" id="JAWZYT010001551">
    <property type="protein sequence ID" value="KAK4311133.1"/>
    <property type="molecule type" value="Genomic_DNA"/>
</dbReference>
<organism evidence="2 3">
    <name type="scientific">Petrolisthes manimaculis</name>
    <dbReference type="NCBI Taxonomy" id="1843537"/>
    <lineage>
        <taxon>Eukaryota</taxon>
        <taxon>Metazoa</taxon>
        <taxon>Ecdysozoa</taxon>
        <taxon>Arthropoda</taxon>
        <taxon>Crustacea</taxon>
        <taxon>Multicrustacea</taxon>
        <taxon>Malacostraca</taxon>
        <taxon>Eumalacostraca</taxon>
        <taxon>Eucarida</taxon>
        <taxon>Decapoda</taxon>
        <taxon>Pleocyemata</taxon>
        <taxon>Anomura</taxon>
        <taxon>Galatheoidea</taxon>
        <taxon>Porcellanidae</taxon>
        <taxon>Petrolisthes</taxon>
    </lineage>
</organism>
<evidence type="ECO:0000313" key="2">
    <source>
        <dbReference type="EMBL" id="KAK4311133.1"/>
    </source>
</evidence>
<dbReference type="Proteomes" id="UP001292094">
    <property type="component" value="Unassembled WGS sequence"/>
</dbReference>
<feature type="region of interest" description="Disordered" evidence="1">
    <location>
        <begin position="91"/>
        <end position="110"/>
    </location>
</feature>
<dbReference type="AlphaFoldDB" id="A0AAE1U5J6"/>
<evidence type="ECO:0000256" key="1">
    <source>
        <dbReference type="SAM" id="MobiDB-lite"/>
    </source>
</evidence>
<name>A0AAE1U5J6_9EUCA</name>
<proteinExistence type="predicted"/>
<protein>
    <submittedName>
        <fullName evidence="2">Uncharacterized protein</fullName>
    </submittedName>
</protein>